<comment type="caution">
    <text evidence="2">The sequence shown here is derived from an EMBL/GenBank/DDBJ whole genome shotgun (WGS) entry which is preliminary data.</text>
</comment>
<name>A0AAD5RJH4_9PEZI</name>
<evidence type="ECO:0000256" key="1">
    <source>
        <dbReference type="SAM" id="MobiDB-lite"/>
    </source>
</evidence>
<dbReference type="EMBL" id="JAKWBI020000372">
    <property type="protein sequence ID" value="KAJ2895825.1"/>
    <property type="molecule type" value="Genomic_DNA"/>
</dbReference>
<evidence type="ECO:0000313" key="3">
    <source>
        <dbReference type="Proteomes" id="UP001201980"/>
    </source>
</evidence>
<keyword evidence="3" id="KW-1185">Reference proteome</keyword>
<reference evidence="2" key="1">
    <citation type="submission" date="2022-07" db="EMBL/GenBank/DDBJ databases">
        <title>Draft genome sequence of Zalerion maritima ATCC 34329, a (micro)plastics degrading marine fungus.</title>
        <authorList>
            <person name="Paco A."/>
            <person name="Goncalves M.F.M."/>
            <person name="Rocha-Santos T.A.P."/>
            <person name="Alves A."/>
        </authorList>
    </citation>
    <scope>NUCLEOTIDE SEQUENCE</scope>
    <source>
        <strain evidence="2">ATCC 34329</strain>
    </source>
</reference>
<proteinExistence type="predicted"/>
<feature type="region of interest" description="Disordered" evidence="1">
    <location>
        <begin position="421"/>
        <end position="443"/>
    </location>
</feature>
<evidence type="ECO:0000313" key="2">
    <source>
        <dbReference type="EMBL" id="KAJ2895825.1"/>
    </source>
</evidence>
<gene>
    <name evidence="2" type="ORF">MKZ38_006147</name>
</gene>
<sequence>MPFFTQFVSPNINPHNSDSKVDLLTTTENNYENADNTKKTKKDNKGTWLTTPPQSSILSSLSLTGTTPNKHSQSQVETRVQVETAQLIDHNLSHYFHHHNIQKHHKQSPTAATNNDITATYGTLHEAFELDVIAQKIPGFIRLDSDDILKMLNILDELRYEEIRLDLRDCDSQHKLNIYTKLAVYAGQLTAGDEWDRDMSRRILKALAEPAQDFENRMMAEEKQKKKKRTLHAGKEVVDLASRDKDEDAEVDGDHEHKVKKMKMKHQHPHQHEIESRCSFNSNYSNHHMAQAAPADTHTCATMGVPMHAPAATYGDKTAQRPSAVDPDIADIPFPVVRDIVARTVREVQDAGPGASSASAANNTHARAPRHGTSDVTAMAQRVFATAARTPGAATTPAVADARGAAHGLAHGLAHGAGYVKTEDEQQQQQRRRPDPAGNDRSLVVKLQYPKWFKYYGAAGTASPPGFENESEVEVKDEVE</sequence>
<feature type="region of interest" description="Disordered" evidence="1">
    <location>
        <begin position="30"/>
        <end position="75"/>
    </location>
</feature>
<protein>
    <submittedName>
        <fullName evidence="2">Uncharacterized protein</fullName>
    </submittedName>
</protein>
<accession>A0AAD5RJH4</accession>
<feature type="region of interest" description="Disordered" evidence="1">
    <location>
        <begin position="348"/>
        <end position="374"/>
    </location>
</feature>
<organism evidence="2 3">
    <name type="scientific">Zalerion maritima</name>
    <dbReference type="NCBI Taxonomy" id="339359"/>
    <lineage>
        <taxon>Eukaryota</taxon>
        <taxon>Fungi</taxon>
        <taxon>Dikarya</taxon>
        <taxon>Ascomycota</taxon>
        <taxon>Pezizomycotina</taxon>
        <taxon>Sordariomycetes</taxon>
        <taxon>Lulworthiomycetidae</taxon>
        <taxon>Lulworthiales</taxon>
        <taxon>Lulworthiaceae</taxon>
        <taxon>Zalerion</taxon>
    </lineage>
</organism>
<feature type="compositionally biased region" description="Low complexity" evidence="1">
    <location>
        <begin position="49"/>
        <end position="68"/>
    </location>
</feature>
<dbReference type="AlphaFoldDB" id="A0AAD5RJH4"/>
<feature type="region of interest" description="Disordered" evidence="1">
    <location>
        <begin position="460"/>
        <end position="480"/>
    </location>
</feature>
<dbReference type="Proteomes" id="UP001201980">
    <property type="component" value="Unassembled WGS sequence"/>
</dbReference>